<feature type="compositionally biased region" description="Basic and acidic residues" evidence="5">
    <location>
        <begin position="78"/>
        <end position="89"/>
    </location>
</feature>
<accession>A0A482XJN6</accession>
<evidence type="ECO:0000313" key="6">
    <source>
        <dbReference type="EMBL" id="RZF45750.1"/>
    </source>
</evidence>
<dbReference type="FunCoup" id="A0A482XJN6">
    <property type="interactions" value="1401"/>
</dbReference>
<dbReference type="SMR" id="A0A482XJN6"/>
<keyword evidence="7" id="KW-1185">Reference proteome</keyword>
<evidence type="ECO:0000256" key="2">
    <source>
        <dbReference type="ARBA" id="ARBA00008479"/>
    </source>
</evidence>
<dbReference type="STRING" id="195883.A0A482XJN6"/>
<comment type="similarity">
    <text evidence="2">Belongs to the NOP16 family.</text>
</comment>
<dbReference type="AlphaFoldDB" id="A0A482XJN6"/>
<evidence type="ECO:0000256" key="1">
    <source>
        <dbReference type="ARBA" id="ARBA00004604"/>
    </source>
</evidence>
<keyword evidence="4" id="KW-0539">Nucleus</keyword>
<sequence>MPKVHKLRRRQRFRYGANRKRTNKRTIKGPTIQCEQLKNEWNKHASVINNFKNMGLAYNPNLAVGIPKNRVLPATKEKDEKQEELQKEQRKPHKAHVVKELEEDANAPRERTFRLPNNIVQQLTYYLDKYGEDYKAMAKDPKNYYQETWKQLRAKVKQFKGIPEQYEKYLATRTKKMDVDT</sequence>
<name>A0A482XJN6_LAOST</name>
<feature type="region of interest" description="Disordered" evidence="5">
    <location>
        <begin position="78"/>
        <end position="105"/>
    </location>
</feature>
<dbReference type="Proteomes" id="UP000291343">
    <property type="component" value="Unassembled WGS sequence"/>
</dbReference>
<proteinExistence type="inferred from homology"/>
<evidence type="ECO:0000256" key="5">
    <source>
        <dbReference type="SAM" id="MobiDB-lite"/>
    </source>
</evidence>
<comment type="subcellular location">
    <subcellularLocation>
        <location evidence="1">Nucleus</location>
        <location evidence="1">Nucleolus</location>
    </subcellularLocation>
</comment>
<dbReference type="Pfam" id="PF09420">
    <property type="entry name" value="Nop16"/>
    <property type="match status" value="1"/>
</dbReference>
<dbReference type="PANTHER" id="PTHR13243">
    <property type="entry name" value="HSPC111 PROTEIN-RELATED"/>
    <property type="match status" value="1"/>
</dbReference>
<dbReference type="EMBL" id="QKKF02008347">
    <property type="protein sequence ID" value="RZF45750.1"/>
    <property type="molecule type" value="Genomic_DNA"/>
</dbReference>
<dbReference type="GO" id="GO:0005730">
    <property type="term" value="C:nucleolus"/>
    <property type="evidence" value="ECO:0007669"/>
    <property type="project" value="UniProtKB-SubCell"/>
</dbReference>
<comment type="caution">
    <text evidence="6">The sequence shown here is derived from an EMBL/GenBank/DDBJ whole genome shotgun (WGS) entry which is preliminary data.</text>
</comment>
<dbReference type="InterPro" id="IPR019002">
    <property type="entry name" value="Ribosome_biogenesis_Nop16"/>
</dbReference>
<evidence type="ECO:0000256" key="4">
    <source>
        <dbReference type="ARBA" id="ARBA00023242"/>
    </source>
</evidence>
<reference evidence="6 7" key="1">
    <citation type="journal article" date="2017" name="Gigascience">
        <title>Genome sequence of the small brown planthopper, Laodelphax striatellus.</title>
        <authorList>
            <person name="Zhu J."/>
            <person name="Jiang F."/>
            <person name="Wang X."/>
            <person name="Yang P."/>
            <person name="Bao Y."/>
            <person name="Zhao W."/>
            <person name="Wang W."/>
            <person name="Lu H."/>
            <person name="Wang Q."/>
            <person name="Cui N."/>
            <person name="Li J."/>
            <person name="Chen X."/>
            <person name="Luo L."/>
            <person name="Yu J."/>
            <person name="Kang L."/>
            <person name="Cui F."/>
        </authorList>
    </citation>
    <scope>NUCLEOTIDE SEQUENCE [LARGE SCALE GENOMIC DNA]</scope>
    <source>
        <strain evidence="6">Lst14</strain>
    </source>
</reference>
<dbReference type="GO" id="GO:0042273">
    <property type="term" value="P:ribosomal large subunit biogenesis"/>
    <property type="evidence" value="ECO:0007669"/>
    <property type="project" value="TreeGrafter"/>
</dbReference>
<dbReference type="InParanoid" id="A0A482XJN6"/>
<gene>
    <name evidence="6" type="ORF">LSTR_LSTR012681</name>
</gene>
<organism evidence="6 7">
    <name type="scientific">Laodelphax striatellus</name>
    <name type="common">Small brown planthopper</name>
    <name type="synonym">Delphax striatella</name>
    <dbReference type="NCBI Taxonomy" id="195883"/>
    <lineage>
        <taxon>Eukaryota</taxon>
        <taxon>Metazoa</taxon>
        <taxon>Ecdysozoa</taxon>
        <taxon>Arthropoda</taxon>
        <taxon>Hexapoda</taxon>
        <taxon>Insecta</taxon>
        <taxon>Pterygota</taxon>
        <taxon>Neoptera</taxon>
        <taxon>Paraneoptera</taxon>
        <taxon>Hemiptera</taxon>
        <taxon>Auchenorrhyncha</taxon>
        <taxon>Fulgoroidea</taxon>
        <taxon>Delphacidae</taxon>
        <taxon>Criomorphinae</taxon>
        <taxon>Laodelphax</taxon>
    </lineage>
</organism>
<dbReference type="PANTHER" id="PTHR13243:SF1">
    <property type="entry name" value="NUCLEOLAR PROTEIN 16"/>
    <property type="match status" value="1"/>
</dbReference>
<evidence type="ECO:0000256" key="3">
    <source>
        <dbReference type="ARBA" id="ARBA00015522"/>
    </source>
</evidence>
<protein>
    <recommendedName>
        <fullName evidence="3">Nucleolar protein 16</fullName>
    </recommendedName>
</protein>
<dbReference type="OrthoDB" id="285729at2759"/>
<evidence type="ECO:0000313" key="7">
    <source>
        <dbReference type="Proteomes" id="UP000291343"/>
    </source>
</evidence>